<dbReference type="AlphaFoldDB" id="A0A8H5ZB47"/>
<dbReference type="Proteomes" id="UP000624244">
    <property type="component" value="Unassembled WGS sequence"/>
</dbReference>
<dbReference type="PANTHER" id="PTHR31904">
    <property type="entry name" value="BYPASS OF STOP CODON PROTEIN 5-RELATED"/>
    <property type="match status" value="1"/>
</dbReference>
<comment type="caution">
    <text evidence="3">The sequence shown here is derived from an EMBL/GenBank/DDBJ whole genome shotgun (WGS) entry which is preliminary data.</text>
</comment>
<organism evidence="3 4">
    <name type="scientific">Cochliobolus sativus</name>
    <name type="common">Common root rot and spot blotch fungus</name>
    <name type="synonym">Bipolaris sorokiniana</name>
    <dbReference type="NCBI Taxonomy" id="45130"/>
    <lineage>
        <taxon>Eukaryota</taxon>
        <taxon>Fungi</taxon>
        <taxon>Dikarya</taxon>
        <taxon>Ascomycota</taxon>
        <taxon>Pezizomycotina</taxon>
        <taxon>Dothideomycetes</taxon>
        <taxon>Pleosporomycetidae</taxon>
        <taxon>Pleosporales</taxon>
        <taxon>Pleosporineae</taxon>
        <taxon>Pleosporaceae</taxon>
        <taxon>Bipolaris</taxon>
    </lineage>
</organism>
<proteinExistence type="predicted"/>
<protein>
    <recommendedName>
        <fullName evidence="2">Bul1 C-terminal domain-containing protein</fullName>
    </recommendedName>
</protein>
<dbReference type="EMBL" id="WNKQ01000017">
    <property type="protein sequence ID" value="KAF5846066.1"/>
    <property type="molecule type" value="Genomic_DNA"/>
</dbReference>
<accession>A0A8H5ZB47</accession>
<dbReference type="InterPro" id="IPR014752">
    <property type="entry name" value="Arrestin-like_C"/>
</dbReference>
<feature type="compositionally biased region" description="Low complexity" evidence="1">
    <location>
        <begin position="491"/>
        <end position="507"/>
    </location>
</feature>
<dbReference type="InterPro" id="IPR039634">
    <property type="entry name" value="Bul1-like"/>
</dbReference>
<dbReference type="OMA" id="FHSCLMS"/>
<dbReference type="PANTHER" id="PTHR31904:SF1">
    <property type="entry name" value="BYPASS OF STOP CODON PROTEIN 5-RELATED"/>
    <property type="match status" value="1"/>
</dbReference>
<feature type="region of interest" description="Disordered" evidence="1">
    <location>
        <begin position="491"/>
        <end position="516"/>
    </location>
</feature>
<evidence type="ECO:0000313" key="4">
    <source>
        <dbReference type="Proteomes" id="UP000624244"/>
    </source>
</evidence>
<reference evidence="3" key="1">
    <citation type="submission" date="2019-11" db="EMBL/GenBank/DDBJ databases">
        <title>Bipolaris sorokiniana Genome sequencing.</title>
        <authorList>
            <person name="Wang H."/>
        </authorList>
    </citation>
    <scope>NUCLEOTIDE SEQUENCE</scope>
</reference>
<evidence type="ECO:0000256" key="1">
    <source>
        <dbReference type="SAM" id="MobiDB-lite"/>
    </source>
</evidence>
<evidence type="ECO:0000259" key="2">
    <source>
        <dbReference type="Pfam" id="PF04426"/>
    </source>
</evidence>
<dbReference type="InterPro" id="IPR022794">
    <property type="entry name" value="Bul1_C"/>
</dbReference>
<name>A0A8H5ZB47_COCSA</name>
<feature type="domain" description="Bul1 C-terminal" evidence="2">
    <location>
        <begin position="420"/>
        <end position="460"/>
    </location>
</feature>
<gene>
    <name evidence="3" type="ORF">GGP41_008566</name>
</gene>
<dbReference type="Pfam" id="PF04426">
    <property type="entry name" value="Bul1_C"/>
    <property type="match status" value="1"/>
</dbReference>
<sequence length="536" mass="58884">MPSSSITSAVVHQDRMHTLGNQIGYKARNMTMLGQPTIDINLHADRDHQSKFVMSYSSMDTIDGTVTITAQHDTRFEDIDISFIGTTQVYVDRMTSTPTMTGRTEAKHRFLTLRQPIDKSIFPDPRVFEAGRAYQIPFTFTVPSQLLPRACSHDVVSDHIRDTHLQLPPSIGDADLAGFGSTLLDDLAPDMSKITYSIQVKIAHIRGSEGISVLAEKIKKVRVKPAFPEQPPLNIDNSPDYRQRQERTVKKGLFKGKLGKLSARTVQPSPLVIPGARSTEGRLITTMAKLILRFDPAEETNLPPKLGSLTTKLKVSTFYASAARKCMPTRSTLGYDLSQGLYSEYLPLSTLCIASAQWTKHGAESNPPPASFLRRDSGISDCSTNSECEEAFANGILPGSSAYNQGIFYTTQVLVPITLPMTRNFIPTFHSCLISRIYALTLQFSVHNSSSLSLKVPIQICAQGSDTGIENARARNVEESAFRSATDMLAPRSIAPPSSSEASRSSSFATRDDMPPDYSDFAPPAVRYSVSHSVVI</sequence>
<dbReference type="Gene3D" id="2.60.40.640">
    <property type="match status" value="1"/>
</dbReference>
<evidence type="ECO:0000313" key="3">
    <source>
        <dbReference type="EMBL" id="KAF5846066.1"/>
    </source>
</evidence>